<proteinExistence type="predicted"/>
<feature type="compositionally biased region" description="Basic residues" evidence="1">
    <location>
        <begin position="148"/>
        <end position="176"/>
    </location>
</feature>
<gene>
    <name evidence="2" type="ORF">B277_04467</name>
</gene>
<dbReference type="PANTHER" id="PTHR43113">
    <property type="entry name" value="NUCLEOSIDE-DIPHOSPHATE-SUGAR EPIMERASE"/>
    <property type="match status" value="1"/>
</dbReference>
<reference evidence="2 3" key="1">
    <citation type="journal article" date="2012" name="J. Bacteriol.">
        <title>Genome Sequence of Janibacter hoylei MTCC8307, Isolated from the Stratospheric Air.</title>
        <authorList>
            <person name="Pawar S.P."/>
            <person name="Dhotre D.P."/>
            <person name="Shetty S.A."/>
            <person name="Chowdhury S.P."/>
            <person name="Chaudhari B.L."/>
            <person name="Shouche Y.S."/>
        </authorList>
    </citation>
    <scope>NUCLEOTIDE SEQUENCE [LARGE SCALE GENOMIC DNA]</scope>
    <source>
        <strain evidence="2 3">PVAS-1</strain>
    </source>
</reference>
<feature type="compositionally biased region" description="Basic and acidic residues" evidence="1">
    <location>
        <begin position="76"/>
        <end position="95"/>
    </location>
</feature>
<protein>
    <submittedName>
        <fullName evidence="2">1,4-dihydroxy-2-naphthoate synthase</fullName>
    </submittedName>
</protein>
<dbReference type="STRING" id="1210046.B277_04467"/>
<dbReference type="Gene3D" id="3.90.226.10">
    <property type="entry name" value="2-enoyl-CoA Hydratase, Chain A, domain 1"/>
    <property type="match status" value="1"/>
</dbReference>
<dbReference type="eggNOG" id="COG0447">
    <property type="taxonomic scope" value="Bacteria"/>
</dbReference>
<dbReference type="GO" id="GO:0008935">
    <property type="term" value="F:1,4-dihydroxy-2-naphthoyl-CoA synthase activity"/>
    <property type="evidence" value="ECO:0007669"/>
    <property type="project" value="TreeGrafter"/>
</dbReference>
<sequence length="307" mass="35476">MSALDNVSETFDPQAWEVVPGFEDLTDLTYHRAKDVGCVRIAFDRPEILNAFRPHTVDELYRTLDHARRTPRCRRRPADRQRPDPTRGQQCDDRGLGLLHRRRPAHPRPLRLPVRRRPRWRRLRGRHQRASGQGRRGAPPHPRGPAPHPHHAQGRHRAGRRVGRRRRALAARRLRHDPRQPARALQADRRRRRLLRRRLRQRLPREDGGAEARSRDLLPRPRLHGPGDVRDGRGQCGRRPRGARGRGAADGPRDHGEVAHRDPDAQVRLQPHRRRAHGPAGLRRRGDPPGLHDRRGGRGARPVPREA</sequence>
<evidence type="ECO:0000256" key="1">
    <source>
        <dbReference type="SAM" id="MobiDB-lite"/>
    </source>
</evidence>
<name>K1E972_9MICO</name>
<accession>K1E972</accession>
<comment type="caution">
    <text evidence="2">The sequence shown here is derived from an EMBL/GenBank/DDBJ whole genome shotgun (WGS) entry which is preliminary data.</text>
</comment>
<organism evidence="2 3">
    <name type="scientific">Janibacter hoylei PVAS-1</name>
    <dbReference type="NCBI Taxonomy" id="1210046"/>
    <lineage>
        <taxon>Bacteria</taxon>
        <taxon>Bacillati</taxon>
        <taxon>Actinomycetota</taxon>
        <taxon>Actinomycetes</taxon>
        <taxon>Micrococcales</taxon>
        <taxon>Intrasporangiaceae</taxon>
        <taxon>Janibacter</taxon>
    </lineage>
</organism>
<dbReference type="Proteomes" id="UP000004474">
    <property type="component" value="Unassembled WGS sequence"/>
</dbReference>
<dbReference type="InterPro" id="IPR029045">
    <property type="entry name" value="ClpP/crotonase-like_dom_sf"/>
</dbReference>
<dbReference type="AlphaFoldDB" id="K1E972"/>
<feature type="compositionally biased region" description="Basic residues" evidence="1">
    <location>
        <begin position="99"/>
        <end position="129"/>
    </location>
</feature>
<feature type="compositionally biased region" description="Basic and acidic residues" evidence="1">
    <location>
        <begin position="251"/>
        <end position="265"/>
    </location>
</feature>
<evidence type="ECO:0000313" key="2">
    <source>
        <dbReference type="EMBL" id="EKA61982.1"/>
    </source>
</evidence>
<evidence type="ECO:0000313" key="3">
    <source>
        <dbReference type="Proteomes" id="UP000004474"/>
    </source>
</evidence>
<dbReference type="EMBL" id="ALWX01000016">
    <property type="protein sequence ID" value="EKA61982.1"/>
    <property type="molecule type" value="Genomic_DNA"/>
</dbReference>
<feature type="compositionally biased region" description="Basic residues" evidence="1">
    <location>
        <begin position="189"/>
        <end position="202"/>
    </location>
</feature>
<feature type="region of interest" description="Disordered" evidence="1">
    <location>
        <begin position="71"/>
        <end position="307"/>
    </location>
</feature>
<feature type="compositionally biased region" description="Basic and acidic residues" evidence="1">
    <location>
        <begin position="284"/>
        <end position="296"/>
    </location>
</feature>
<feature type="compositionally biased region" description="Basic and acidic residues" evidence="1">
    <location>
        <begin position="203"/>
        <end position="233"/>
    </location>
</feature>
<dbReference type="SUPFAM" id="SSF52096">
    <property type="entry name" value="ClpP/crotonase"/>
    <property type="match status" value="1"/>
</dbReference>
<dbReference type="PANTHER" id="PTHR43113:SF1">
    <property type="entry name" value="1,4-DIHYDROXY-2-NAPHTHOYL-COA SYNTHASE, PEROXISOMAL"/>
    <property type="match status" value="1"/>
</dbReference>